<keyword evidence="2" id="KW-1185">Reference proteome</keyword>
<evidence type="ECO:0000313" key="1">
    <source>
        <dbReference type="EMBL" id="QDP44057.1"/>
    </source>
</evidence>
<proteinExistence type="predicted"/>
<dbReference type="Proteomes" id="UP000320771">
    <property type="component" value="Segment"/>
</dbReference>
<protein>
    <submittedName>
        <fullName evidence="1">MuF-like minor capsid protein</fullName>
    </submittedName>
</protein>
<sequence>MGTVPTGKLERELRKLYVSWVAGLPAHENDMANYIESFRVRSTALIRRLGGDVARLGVYLADFPAPKELELSPYAGKIYDEMQLAAVRASVASGLNAKDAARAMLRAGLERSYSKLVRLARTETVSAYWKNQWDSTRGLDLVLLWSVEFGPRTCAWCKERDGMVVEHSHIRDHPNGRCTLRPVLPSQVRYKGSLDSDGNIYWDRNWQKTQATLAKPVTPISTAPERKKGEKVTYIATAPDGTTFTRTSVREYSWANLYYDEGAWRLSQMTGSRASAENFEARLTAKRFKNVLVPLGRV</sequence>
<reference evidence="1 2" key="1">
    <citation type="submission" date="2019-06" db="EMBL/GenBank/DDBJ databases">
        <authorList>
            <person name="Kirkpatrick B.L."/>
            <person name="Twichell C.M."/>
            <person name="Davis D.J."/>
            <person name="Hampton E.S."/>
            <person name="Nguyen T."/>
            <person name="Niekamp K.S."/>
            <person name="Riley K.M."/>
            <person name="Lawson J.L."/>
            <person name="Butela K.A."/>
            <person name="Garlena R.A."/>
            <person name="Russell D.A."/>
            <person name="Pope W.H."/>
            <person name="Jacobs-Sera D."/>
            <person name="Hatfull G.F."/>
        </authorList>
    </citation>
    <scope>NUCLEOTIDE SEQUENCE [LARGE SCALE GENOMIC DNA]</scope>
</reference>
<name>A0A516KQT7_9CAUD</name>
<dbReference type="RefSeq" id="YP_009908581.1">
    <property type="nucleotide sequence ID" value="NC_049927.1"/>
</dbReference>
<accession>A0A516KQT7</accession>
<dbReference type="GeneID" id="56214126"/>
<dbReference type="EMBL" id="MN062703">
    <property type="protein sequence ID" value="QDP44057.1"/>
    <property type="molecule type" value="Genomic_DNA"/>
</dbReference>
<organism evidence="1 2">
    <name type="scientific">Microbacterium phage McGalleon</name>
    <dbReference type="NCBI Taxonomy" id="2590936"/>
    <lineage>
        <taxon>Viruses</taxon>
        <taxon>Duplodnaviria</taxon>
        <taxon>Heunggongvirae</taxon>
        <taxon>Uroviricota</taxon>
        <taxon>Caudoviricetes</taxon>
        <taxon>Ilzatvirus</taxon>
        <taxon>Ilzatvirus mcgalleon</taxon>
    </lineage>
</organism>
<gene>
    <name evidence="1" type="primary">5</name>
    <name evidence="1" type="ORF">SEA_MCGALLEON_5</name>
</gene>
<dbReference type="KEGG" id="vg:56214126"/>
<evidence type="ECO:0000313" key="2">
    <source>
        <dbReference type="Proteomes" id="UP000320771"/>
    </source>
</evidence>